<evidence type="ECO:0000256" key="8">
    <source>
        <dbReference type="ARBA" id="ARBA00022989"/>
    </source>
</evidence>
<sequence length="155" mass="17861">MSFRPSTAPPIQDMPPPGGYKKVNSLKMSDRLQRFAADFLDFGRYLPSRGPKGWQLWLGSATLIAYGYYQIGATNTAKIQQKMQERKVRYALAPLLQAEADREYMERELVALLKERDLMKDVKDEQGRAWEAGASPFWGGQWMPRRIGHFMRHHG</sequence>
<comment type="function">
    <text evidence="11">Complex I functions in the transfer of electrons from NADH to the respiratory chain. Accessory subunit of the mitochondrial membrane respiratory chain NADH dehydrogenase (Complex I), that is believed not to be involved in catalysis.</text>
</comment>
<evidence type="ECO:0000313" key="13">
    <source>
        <dbReference type="Proteomes" id="UP001516023"/>
    </source>
</evidence>
<dbReference type="GO" id="GO:0045271">
    <property type="term" value="C:respiratory chain complex I"/>
    <property type="evidence" value="ECO:0007669"/>
    <property type="project" value="UniProtKB-UniRule"/>
</dbReference>
<keyword evidence="3 11" id="KW-0813">Transport</keyword>
<evidence type="ECO:0000256" key="11">
    <source>
        <dbReference type="RuleBase" id="RU368034"/>
    </source>
</evidence>
<comment type="caution">
    <text evidence="12">The sequence shown here is derived from an EMBL/GenBank/DDBJ whole genome shotgun (WGS) entry which is preliminary data.</text>
</comment>
<keyword evidence="9 11" id="KW-0496">Mitochondrion</keyword>
<evidence type="ECO:0000256" key="3">
    <source>
        <dbReference type="ARBA" id="ARBA00022448"/>
    </source>
</evidence>
<name>A0ABD3NXM8_9STRA</name>
<proteinExistence type="inferred from homology"/>
<reference evidence="12 13" key="1">
    <citation type="journal article" date="2020" name="G3 (Bethesda)">
        <title>Improved Reference Genome for Cyclotella cryptica CCMP332, a Model for Cell Wall Morphogenesis, Salinity Adaptation, and Lipid Production in Diatoms (Bacillariophyta).</title>
        <authorList>
            <person name="Roberts W.R."/>
            <person name="Downey K.M."/>
            <person name="Ruck E.C."/>
            <person name="Traller J.C."/>
            <person name="Alverson A.J."/>
        </authorList>
    </citation>
    <scope>NUCLEOTIDE SEQUENCE [LARGE SCALE GENOMIC DNA]</scope>
    <source>
        <strain evidence="12 13">CCMP332</strain>
    </source>
</reference>
<evidence type="ECO:0000256" key="7">
    <source>
        <dbReference type="ARBA" id="ARBA00022982"/>
    </source>
</evidence>
<gene>
    <name evidence="12" type="ORF">HJC23_010570</name>
</gene>
<keyword evidence="6 11" id="KW-0999">Mitochondrion inner membrane</keyword>
<keyword evidence="5" id="KW-0812">Transmembrane</keyword>
<dbReference type="GO" id="GO:0005743">
    <property type="term" value="C:mitochondrial inner membrane"/>
    <property type="evidence" value="ECO:0007669"/>
    <property type="project" value="UniProtKB-SubCell"/>
</dbReference>
<dbReference type="EMBL" id="JABMIG020000354">
    <property type="protein sequence ID" value="KAL3780308.1"/>
    <property type="molecule type" value="Genomic_DNA"/>
</dbReference>
<evidence type="ECO:0000256" key="1">
    <source>
        <dbReference type="ARBA" id="ARBA00004298"/>
    </source>
</evidence>
<protein>
    <recommendedName>
        <fullName evidence="11">NADH dehydrogenase [ubiquinone] 1 alpha subcomplex subunit 13</fullName>
    </recommendedName>
</protein>
<dbReference type="AlphaFoldDB" id="A0ABD3NXM8"/>
<dbReference type="PANTHER" id="PTHR12966">
    <property type="entry name" value="NADH DEHYDROGENASE UBIQUINONE 1 ALPHA SUBCOMPLEX SUBUNIT 13"/>
    <property type="match status" value="1"/>
</dbReference>
<accession>A0ABD3NXM8</accession>
<comment type="subcellular location">
    <subcellularLocation>
        <location evidence="1 11">Mitochondrion inner membrane</location>
        <topology evidence="1 11">Single-pass membrane protein</topology>
        <orientation evidence="1 11">Matrix side</orientation>
    </subcellularLocation>
</comment>
<dbReference type="Proteomes" id="UP001516023">
    <property type="component" value="Unassembled WGS sequence"/>
</dbReference>
<dbReference type="Pfam" id="PF06212">
    <property type="entry name" value="GRIM-19"/>
    <property type="match status" value="1"/>
</dbReference>
<organism evidence="12 13">
    <name type="scientific">Cyclotella cryptica</name>
    <dbReference type="NCBI Taxonomy" id="29204"/>
    <lineage>
        <taxon>Eukaryota</taxon>
        <taxon>Sar</taxon>
        <taxon>Stramenopiles</taxon>
        <taxon>Ochrophyta</taxon>
        <taxon>Bacillariophyta</taxon>
        <taxon>Coscinodiscophyceae</taxon>
        <taxon>Thalassiosirophycidae</taxon>
        <taxon>Stephanodiscales</taxon>
        <taxon>Stephanodiscaceae</taxon>
        <taxon>Cyclotella</taxon>
    </lineage>
</organism>
<keyword evidence="4 11" id="KW-0679">Respiratory chain</keyword>
<evidence type="ECO:0000256" key="6">
    <source>
        <dbReference type="ARBA" id="ARBA00022792"/>
    </source>
</evidence>
<evidence type="ECO:0000313" key="12">
    <source>
        <dbReference type="EMBL" id="KAL3780308.1"/>
    </source>
</evidence>
<evidence type="ECO:0000256" key="9">
    <source>
        <dbReference type="ARBA" id="ARBA00023128"/>
    </source>
</evidence>
<dbReference type="PANTHER" id="PTHR12966:SF0">
    <property type="entry name" value="NADH DEHYDROGENASE [UBIQUINONE] 1 ALPHA SUBCOMPLEX SUBUNIT 13"/>
    <property type="match status" value="1"/>
</dbReference>
<evidence type="ECO:0000256" key="5">
    <source>
        <dbReference type="ARBA" id="ARBA00022692"/>
    </source>
</evidence>
<keyword evidence="7 11" id="KW-0249">Electron transport</keyword>
<keyword evidence="10" id="KW-0472">Membrane</keyword>
<evidence type="ECO:0000256" key="10">
    <source>
        <dbReference type="ARBA" id="ARBA00023136"/>
    </source>
</evidence>
<dbReference type="InterPro" id="IPR009346">
    <property type="entry name" value="GRIM-19"/>
</dbReference>
<keyword evidence="13" id="KW-1185">Reference proteome</keyword>
<keyword evidence="8" id="KW-1133">Transmembrane helix</keyword>
<evidence type="ECO:0000256" key="2">
    <source>
        <dbReference type="ARBA" id="ARBA00007312"/>
    </source>
</evidence>
<comment type="similarity">
    <text evidence="2 11">Belongs to the complex I NDUFA13 subunit family.</text>
</comment>
<evidence type="ECO:0000256" key="4">
    <source>
        <dbReference type="ARBA" id="ARBA00022660"/>
    </source>
</evidence>